<accession>A0A1A5YDN2</accession>
<dbReference type="STRING" id="1844972.A7K91_17195"/>
<dbReference type="AlphaFoldDB" id="A0A1A5YDN2"/>
<sequence length="336" mass="37081">MVLIKRRTRLEELVVRYNTVSQAQFYITQMGADFNDYLNEHNTYQLALRETIAILERQGRLQIVNREHVPNYLFGKRDTVIALGQDGLVANTLKYLQGQRLIGVNPDPSRWDGVLLPFEVRDLHKIVPDTLCGKRGVKEISLAKATLNDGQTLYAVNDLFIGRKTHVSARYRIYSGDRAEQQSSSGIIVSTGMGATGWLKSVLAGAEGISRYACGHYVSDLDTFLNSASGQHRQEAVGEQEGKTEGVVIPAENVLDNFGWDASHLYFSVREPFPSRSSGASLVFGAINDRSPLQVESQMPEDGVIFSDGVESDYLAFNSGLKATIGLAEKHGVLVV</sequence>
<protein>
    <submittedName>
        <fullName evidence="3">Sugar kinase</fullName>
    </submittedName>
</protein>
<comment type="caution">
    <text evidence="3">The sequence shown here is derived from an EMBL/GenBank/DDBJ whole genome shotgun (WGS) entry which is preliminary data.</text>
</comment>
<keyword evidence="3" id="KW-0808">Transferase</keyword>
<evidence type="ECO:0000313" key="4">
    <source>
        <dbReference type="Proteomes" id="UP000092024"/>
    </source>
</evidence>
<dbReference type="OrthoDB" id="1889537at2"/>
<dbReference type="GO" id="GO:0005524">
    <property type="term" value="F:ATP binding"/>
    <property type="evidence" value="ECO:0007669"/>
    <property type="project" value="UniProtKB-KW"/>
</dbReference>
<name>A0A1A5YDN2_9BACL</name>
<dbReference type="InterPro" id="IPR017438">
    <property type="entry name" value="ATP-NAD_kinase_N"/>
</dbReference>
<organism evidence="3 4">
    <name type="scientific">Paenibacillus oryzae</name>
    <dbReference type="NCBI Taxonomy" id="1844972"/>
    <lineage>
        <taxon>Bacteria</taxon>
        <taxon>Bacillati</taxon>
        <taxon>Bacillota</taxon>
        <taxon>Bacilli</taxon>
        <taxon>Bacillales</taxon>
        <taxon>Paenibacillaceae</taxon>
        <taxon>Paenibacillus</taxon>
    </lineage>
</organism>
<dbReference type="SUPFAM" id="SSF111331">
    <property type="entry name" value="NAD kinase/diacylglycerol kinase-like"/>
    <property type="match status" value="1"/>
</dbReference>
<dbReference type="PANTHER" id="PTHR13158:SF5">
    <property type="entry name" value="NAD KINASE 2, MITOCHONDRIAL"/>
    <property type="match status" value="1"/>
</dbReference>
<evidence type="ECO:0000256" key="2">
    <source>
        <dbReference type="ARBA" id="ARBA00022840"/>
    </source>
</evidence>
<evidence type="ECO:0000256" key="1">
    <source>
        <dbReference type="ARBA" id="ARBA00022741"/>
    </source>
</evidence>
<reference evidence="3 4" key="1">
    <citation type="submission" date="2016-05" db="EMBL/GenBank/DDBJ databases">
        <title>Paenibacillus oryzae. sp. nov., isolated from the rice root.</title>
        <authorList>
            <person name="Zhang J."/>
            <person name="Zhang X."/>
        </authorList>
    </citation>
    <scope>NUCLEOTIDE SEQUENCE [LARGE SCALE GENOMIC DNA]</scope>
    <source>
        <strain evidence="3 4">1DrF-4</strain>
    </source>
</reference>
<dbReference type="Gene3D" id="3.40.50.10330">
    <property type="entry name" value="Probable inorganic polyphosphate/atp-NAD kinase, domain 1"/>
    <property type="match status" value="1"/>
</dbReference>
<keyword evidence="1" id="KW-0547">Nucleotide-binding</keyword>
<dbReference type="GO" id="GO:0003951">
    <property type="term" value="F:NAD+ kinase activity"/>
    <property type="evidence" value="ECO:0007669"/>
    <property type="project" value="InterPro"/>
</dbReference>
<keyword evidence="2" id="KW-0067">ATP-binding</keyword>
<dbReference type="EMBL" id="LYPA01000072">
    <property type="protein sequence ID" value="OBR63505.1"/>
    <property type="molecule type" value="Genomic_DNA"/>
</dbReference>
<dbReference type="InterPro" id="IPR017437">
    <property type="entry name" value="ATP-NAD_kinase_PpnK-typ_C"/>
</dbReference>
<dbReference type="PANTHER" id="PTHR13158">
    <property type="match status" value="1"/>
</dbReference>
<gene>
    <name evidence="3" type="ORF">A7K91_17195</name>
</gene>
<dbReference type="Proteomes" id="UP000092024">
    <property type="component" value="Unassembled WGS sequence"/>
</dbReference>
<proteinExistence type="predicted"/>
<keyword evidence="4" id="KW-1185">Reference proteome</keyword>
<keyword evidence="3" id="KW-0418">Kinase</keyword>
<evidence type="ECO:0000313" key="3">
    <source>
        <dbReference type="EMBL" id="OBR63505.1"/>
    </source>
</evidence>
<dbReference type="InterPro" id="IPR016064">
    <property type="entry name" value="NAD/diacylglycerol_kinase_sf"/>
</dbReference>
<dbReference type="GO" id="GO:0019674">
    <property type="term" value="P:NAD+ metabolic process"/>
    <property type="evidence" value="ECO:0007669"/>
    <property type="project" value="InterPro"/>
</dbReference>
<dbReference type="Gene3D" id="2.60.200.30">
    <property type="entry name" value="Probable inorganic polyphosphate/atp-NAD kinase, domain 2"/>
    <property type="match status" value="1"/>
</dbReference>